<dbReference type="SUPFAM" id="SSF56112">
    <property type="entry name" value="Protein kinase-like (PK-like)"/>
    <property type="match status" value="1"/>
</dbReference>
<dbReference type="InterPro" id="IPR045274">
    <property type="entry name" value="WAK-like"/>
</dbReference>
<keyword evidence="5" id="KW-1185">Reference proteome</keyword>
<dbReference type="Pfam" id="PF07714">
    <property type="entry name" value="PK_Tyr_Ser-Thr"/>
    <property type="match status" value="1"/>
</dbReference>
<name>A0A7J6WBC1_THATH</name>
<comment type="caution">
    <text evidence="4">The sequence shown here is derived from an EMBL/GenBank/DDBJ whole genome shotgun (WGS) entry which is preliminary data.</text>
</comment>
<dbReference type="FunFam" id="1.10.510.10:FF:000084">
    <property type="entry name" value="Wall-associated receptor kinase 2"/>
    <property type="match status" value="1"/>
</dbReference>
<dbReference type="GO" id="GO:0007166">
    <property type="term" value="P:cell surface receptor signaling pathway"/>
    <property type="evidence" value="ECO:0007669"/>
    <property type="project" value="InterPro"/>
</dbReference>
<keyword evidence="2" id="KW-0067">ATP-binding</keyword>
<proteinExistence type="predicted"/>
<keyword evidence="4" id="KW-0418">Kinase</keyword>
<reference evidence="4 5" key="1">
    <citation type="submission" date="2020-06" db="EMBL/GenBank/DDBJ databases">
        <title>Transcriptomic and genomic resources for Thalictrum thalictroides and T. hernandezii: Facilitating candidate gene discovery in an emerging model plant lineage.</title>
        <authorList>
            <person name="Arias T."/>
            <person name="Riano-Pachon D.M."/>
            <person name="Di Stilio V.S."/>
        </authorList>
    </citation>
    <scope>NUCLEOTIDE SEQUENCE [LARGE SCALE GENOMIC DNA]</scope>
    <source>
        <strain evidence="5">cv. WT478/WT964</strain>
        <tissue evidence="4">Leaves</tissue>
    </source>
</reference>
<sequence length="234" mass="26693">MNHVEQFINEVIMLTGINHKNIVKLIGCCLETQVPVLVYEFISGGTLYEKLHKNAKKSIQLSWKDRLRIAIEVGEALSYLHSYITMPIFHRDIKSSNILLDESNTAKLVDFGLSKLIPSDNGRISTEVQRTIGYIDPEYFISSKLTEKSDVYSFGVVLLELLTGHTPVKPEDTRDYSSLVMHFQSYSGRDNFFQILDERILKPQTMDQMKFVARIASQCLNVSGIERPSMKEVV</sequence>
<dbReference type="PROSITE" id="PS50011">
    <property type="entry name" value="PROTEIN_KINASE_DOM"/>
    <property type="match status" value="1"/>
</dbReference>
<dbReference type="AlphaFoldDB" id="A0A7J6WBC1"/>
<gene>
    <name evidence="4" type="ORF">FRX31_016500</name>
</gene>
<dbReference type="InterPro" id="IPR000719">
    <property type="entry name" value="Prot_kinase_dom"/>
</dbReference>
<evidence type="ECO:0000313" key="5">
    <source>
        <dbReference type="Proteomes" id="UP000554482"/>
    </source>
</evidence>
<dbReference type="PROSITE" id="PS00108">
    <property type="entry name" value="PROTEIN_KINASE_ST"/>
    <property type="match status" value="1"/>
</dbReference>
<dbReference type="GO" id="GO:0005524">
    <property type="term" value="F:ATP binding"/>
    <property type="evidence" value="ECO:0007669"/>
    <property type="project" value="UniProtKB-KW"/>
</dbReference>
<dbReference type="PANTHER" id="PTHR27005">
    <property type="entry name" value="WALL-ASSOCIATED RECEPTOR KINASE-LIKE 21"/>
    <property type="match status" value="1"/>
</dbReference>
<evidence type="ECO:0000256" key="2">
    <source>
        <dbReference type="ARBA" id="ARBA00022840"/>
    </source>
</evidence>
<dbReference type="Proteomes" id="UP000554482">
    <property type="component" value="Unassembled WGS sequence"/>
</dbReference>
<dbReference type="SMART" id="SM00220">
    <property type="entry name" value="S_TKc"/>
    <property type="match status" value="1"/>
</dbReference>
<dbReference type="OrthoDB" id="4062651at2759"/>
<protein>
    <submittedName>
        <fullName evidence="4">Wall-associated receptor kinase</fullName>
    </submittedName>
</protein>
<dbReference type="GO" id="GO:0005886">
    <property type="term" value="C:plasma membrane"/>
    <property type="evidence" value="ECO:0007669"/>
    <property type="project" value="TreeGrafter"/>
</dbReference>
<accession>A0A7J6WBC1</accession>
<keyword evidence="4" id="KW-0675">Receptor</keyword>
<dbReference type="InterPro" id="IPR001245">
    <property type="entry name" value="Ser-Thr/Tyr_kinase_cat_dom"/>
</dbReference>
<dbReference type="Gene3D" id="1.10.510.10">
    <property type="entry name" value="Transferase(Phosphotransferase) domain 1"/>
    <property type="match status" value="1"/>
</dbReference>
<evidence type="ECO:0000256" key="1">
    <source>
        <dbReference type="ARBA" id="ARBA00022741"/>
    </source>
</evidence>
<evidence type="ECO:0000259" key="3">
    <source>
        <dbReference type="PROSITE" id="PS50011"/>
    </source>
</evidence>
<dbReference type="InterPro" id="IPR011009">
    <property type="entry name" value="Kinase-like_dom_sf"/>
</dbReference>
<dbReference type="Gene3D" id="3.30.200.20">
    <property type="entry name" value="Phosphorylase Kinase, domain 1"/>
    <property type="match status" value="1"/>
</dbReference>
<evidence type="ECO:0000313" key="4">
    <source>
        <dbReference type="EMBL" id="KAF5193910.1"/>
    </source>
</evidence>
<keyword evidence="4" id="KW-0808">Transferase</keyword>
<keyword evidence="1" id="KW-0547">Nucleotide-binding</keyword>
<dbReference type="GO" id="GO:0004674">
    <property type="term" value="F:protein serine/threonine kinase activity"/>
    <property type="evidence" value="ECO:0007669"/>
    <property type="project" value="TreeGrafter"/>
</dbReference>
<dbReference type="PANTHER" id="PTHR27005:SF283">
    <property type="entry name" value="OS02G0633066 PROTEIN"/>
    <property type="match status" value="1"/>
</dbReference>
<dbReference type="InterPro" id="IPR008271">
    <property type="entry name" value="Ser/Thr_kinase_AS"/>
</dbReference>
<feature type="domain" description="Protein kinase" evidence="3">
    <location>
        <begin position="1"/>
        <end position="234"/>
    </location>
</feature>
<organism evidence="4 5">
    <name type="scientific">Thalictrum thalictroides</name>
    <name type="common">Rue-anemone</name>
    <name type="synonym">Anemone thalictroides</name>
    <dbReference type="NCBI Taxonomy" id="46969"/>
    <lineage>
        <taxon>Eukaryota</taxon>
        <taxon>Viridiplantae</taxon>
        <taxon>Streptophyta</taxon>
        <taxon>Embryophyta</taxon>
        <taxon>Tracheophyta</taxon>
        <taxon>Spermatophyta</taxon>
        <taxon>Magnoliopsida</taxon>
        <taxon>Ranunculales</taxon>
        <taxon>Ranunculaceae</taxon>
        <taxon>Thalictroideae</taxon>
        <taxon>Thalictrum</taxon>
    </lineage>
</organism>
<dbReference type="EMBL" id="JABWDY010019461">
    <property type="protein sequence ID" value="KAF5193910.1"/>
    <property type="molecule type" value="Genomic_DNA"/>
</dbReference>
<dbReference type="PIRSF" id="PIRSF000654">
    <property type="entry name" value="Integrin-linked_kinase"/>
    <property type="match status" value="1"/>
</dbReference>